<dbReference type="InterPro" id="IPR005537">
    <property type="entry name" value="RAMP_III_fam"/>
</dbReference>
<dbReference type="RefSeq" id="WP_369668017.1">
    <property type="nucleotide sequence ID" value="NZ_JBDKXB010000025.1"/>
</dbReference>
<dbReference type="Proteomes" id="UP001564408">
    <property type="component" value="Unassembled WGS sequence"/>
</dbReference>
<evidence type="ECO:0000259" key="2">
    <source>
        <dbReference type="Pfam" id="PF03787"/>
    </source>
</evidence>
<keyword evidence="1" id="KW-0051">Antiviral defense</keyword>
<gene>
    <name evidence="3" type="primary">cmr6</name>
    <name evidence="3" type="ORF">ABC977_14585</name>
</gene>
<evidence type="ECO:0000256" key="1">
    <source>
        <dbReference type="ARBA" id="ARBA00023118"/>
    </source>
</evidence>
<evidence type="ECO:0000313" key="4">
    <source>
        <dbReference type="Proteomes" id="UP001564408"/>
    </source>
</evidence>
<dbReference type="EMBL" id="JBDKXB010000025">
    <property type="protein sequence ID" value="MEY6433630.1"/>
    <property type="molecule type" value="Genomic_DNA"/>
</dbReference>
<sequence>MAIAAVPHYLGEDFSRASPGLRFGMYLKLWGVNNRSGERLWTTHDLNYRVAGKDKQEREFRDENKSSALHEALKLSVEDRATMSALASRQAEFAKTLQSSGTLLRLETESVAPFATGLGNEHPLENGFAFLNPYGLPYLPGSGVKGVLRQAARELASGDWGDRKGWHEESIFRVEIGGKPITLSMVEVLFGRDVPSGETDHLRGALTFWDVYPQLKGNALQVEVMTPHQTHYYQVPPGETPHESGSPKPINFLTVPPGSGFAVHVHCDRLFLAQLAPDLAEHNAWKALMTAAFEHAFAWLGFGAKTAVGYGAMAAIKEESTGQDRSRLRIDSGATASEQLWSDVTIQFIPGSGELRANYQGKVASAFNPAAQRLRDQLPEKLQKVLAKKKPLKGCEVSVVPIGNGWQLAGILSAGGIDLSSSAERGDT</sequence>
<accession>A0ABV4BMD2</accession>
<dbReference type="InterPro" id="IPR010172">
    <property type="entry name" value="CRISPR-assoc_prot_TM1791"/>
</dbReference>
<evidence type="ECO:0000313" key="3">
    <source>
        <dbReference type="EMBL" id="MEY6433630.1"/>
    </source>
</evidence>
<protein>
    <submittedName>
        <fullName evidence="3">Type III-B CRISPR module RAMP protein Cmr6</fullName>
    </submittedName>
</protein>
<comment type="caution">
    <text evidence="3">The sequence shown here is derived from an EMBL/GenBank/DDBJ whole genome shotgun (WGS) entry which is preliminary data.</text>
</comment>
<proteinExistence type="predicted"/>
<dbReference type="PANTHER" id="PTHR39965:SF1">
    <property type="entry name" value="CRISPR SYSTEM CMR SUBUNIT CMR6"/>
    <property type="match status" value="1"/>
</dbReference>
<dbReference type="NCBIfam" id="TIGR01898">
    <property type="entry name" value="cas_TM1791_cmr6"/>
    <property type="match status" value="1"/>
</dbReference>
<dbReference type="Pfam" id="PF03787">
    <property type="entry name" value="RAMPs"/>
    <property type="match status" value="1"/>
</dbReference>
<reference evidence="3 4" key="1">
    <citation type="submission" date="2024-05" db="EMBL/GenBank/DDBJ databases">
        <title>Genome Sequence and Characterization of the New Strain Purple Sulfur Bacterium of Genus Thioalkalicoccus.</title>
        <authorList>
            <person name="Bryantseva I.A."/>
            <person name="Kyndt J.A."/>
            <person name="Imhoff J.F."/>
        </authorList>
    </citation>
    <scope>NUCLEOTIDE SEQUENCE [LARGE SCALE GENOMIC DNA]</scope>
    <source>
        <strain evidence="3 4">Um2</strain>
    </source>
</reference>
<dbReference type="PANTHER" id="PTHR39965">
    <property type="entry name" value="CRISPR SYSTEM CMR SUBUNIT CMR6"/>
    <property type="match status" value="1"/>
</dbReference>
<organism evidence="3 4">
    <name type="scientific">Thioalkalicoccus limnaeus</name>
    <dbReference type="NCBI Taxonomy" id="120681"/>
    <lineage>
        <taxon>Bacteria</taxon>
        <taxon>Pseudomonadati</taxon>
        <taxon>Pseudomonadota</taxon>
        <taxon>Gammaproteobacteria</taxon>
        <taxon>Chromatiales</taxon>
        <taxon>Chromatiaceae</taxon>
        <taxon>Thioalkalicoccus</taxon>
    </lineage>
</organism>
<name>A0ABV4BMD2_9GAMM</name>
<feature type="domain" description="CRISPR type III-associated protein" evidence="2">
    <location>
        <begin position="111"/>
        <end position="313"/>
    </location>
</feature>
<keyword evidence="4" id="KW-1185">Reference proteome</keyword>